<dbReference type="Proteomes" id="UP000287352">
    <property type="component" value="Unassembled WGS sequence"/>
</dbReference>
<organism evidence="2 3">
    <name type="scientific">Tengunoibacter tsumagoiensis</name>
    <dbReference type="NCBI Taxonomy" id="2014871"/>
    <lineage>
        <taxon>Bacteria</taxon>
        <taxon>Bacillati</taxon>
        <taxon>Chloroflexota</taxon>
        <taxon>Ktedonobacteria</taxon>
        <taxon>Ktedonobacterales</taxon>
        <taxon>Dictyobacteraceae</taxon>
        <taxon>Tengunoibacter</taxon>
    </lineage>
</organism>
<evidence type="ECO:0000256" key="1">
    <source>
        <dbReference type="SAM" id="MobiDB-lite"/>
    </source>
</evidence>
<dbReference type="EMBL" id="BIFR01000001">
    <property type="protein sequence ID" value="GCE13062.1"/>
    <property type="molecule type" value="Genomic_DNA"/>
</dbReference>
<reference evidence="3" key="1">
    <citation type="submission" date="2018-12" db="EMBL/GenBank/DDBJ databases">
        <title>Tengunoibacter tsumagoiensis gen. nov., sp. nov., Dictyobacter kobayashii sp. nov., D. alpinus sp. nov., and D. joshuensis sp. nov. and description of Dictyobacteraceae fam. nov. within the order Ktedonobacterales isolated from Tengu-no-mugimeshi.</title>
        <authorList>
            <person name="Wang C.M."/>
            <person name="Zheng Y."/>
            <person name="Sakai Y."/>
            <person name="Toyoda A."/>
            <person name="Minakuchi Y."/>
            <person name="Abe K."/>
            <person name="Yokota A."/>
            <person name="Yabe S."/>
        </authorList>
    </citation>
    <scope>NUCLEOTIDE SEQUENCE [LARGE SCALE GENOMIC DNA]</scope>
    <source>
        <strain evidence="3">Uno3</strain>
    </source>
</reference>
<evidence type="ECO:0000313" key="3">
    <source>
        <dbReference type="Proteomes" id="UP000287352"/>
    </source>
</evidence>
<comment type="caution">
    <text evidence="2">The sequence shown here is derived from an EMBL/GenBank/DDBJ whole genome shotgun (WGS) entry which is preliminary data.</text>
</comment>
<feature type="region of interest" description="Disordered" evidence="1">
    <location>
        <begin position="1"/>
        <end position="40"/>
    </location>
</feature>
<gene>
    <name evidence="2" type="ORF">KTT_29210</name>
</gene>
<dbReference type="RefSeq" id="WP_281276542.1">
    <property type="nucleotide sequence ID" value="NZ_BIFR01000001.1"/>
</dbReference>
<accession>A0A402A1X9</accession>
<name>A0A402A1X9_9CHLR</name>
<proteinExistence type="predicted"/>
<dbReference type="AlphaFoldDB" id="A0A402A1X9"/>
<feature type="compositionally biased region" description="Polar residues" evidence="1">
    <location>
        <begin position="1"/>
        <end position="10"/>
    </location>
</feature>
<protein>
    <submittedName>
        <fullName evidence="2">Uncharacterized protein</fullName>
    </submittedName>
</protein>
<keyword evidence="3" id="KW-1185">Reference proteome</keyword>
<evidence type="ECO:0000313" key="2">
    <source>
        <dbReference type="EMBL" id="GCE13062.1"/>
    </source>
</evidence>
<sequence>MAEATATTKQIENDTYAPDGLEKDARETATASEAVRLITE</sequence>